<evidence type="ECO:0000313" key="2">
    <source>
        <dbReference type="EMBL" id="RQW61715.1"/>
    </source>
</evidence>
<dbReference type="Pfam" id="PF00535">
    <property type="entry name" value="Glycos_transf_2"/>
    <property type="match status" value="1"/>
</dbReference>
<name>A0A3N9TDX5_9VIBR</name>
<dbReference type="InterPro" id="IPR029044">
    <property type="entry name" value="Nucleotide-diphossugar_trans"/>
</dbReference>
<dbReference type="EMBL" id="RJVQ01000010">
    <property type="protein sequence ID" value="RQW61715.1"/>
    <property type="molecule type" value="Genomic_DNA"/>
</dbReference>
<accession>A0A3N9TDX5</accession>
<dbReference type="InterPro" id="IPR001173">
    <property type="entry name" value="Glyco_trans_2-like"/>
</dbReference>
<dbReference type="GO" id="GO:0016740">
    <property type="term" value="F:transferase activity"/>
    <property type="evidence" value="ECO:0007669"/>
    <property type="project" value="UniProtKB-KW"/>
</dbReference>
<dbReference type="PANTHER" id="PTHR43685">
    <property type="entry name" value="GLYCOSYLTRANSFERASE"/>
    <property type="match status" value="1"/>
</dbReference>
<dbReference type="SUPFAM" id="SSF53448">
    <property type="entry name" value="Nucleotide-diphospho-sugar transferases"/>
    <property type="match status" value="1"/>
</dbReference>
<organism evidence="2 3">
    <name type="scientific">Vibrio viridaestus</name>
    <dbReference type="NCBI Taxonomy" id="2487322"/>
    <lineage>
        <taxon>Bacteria</taxon>
        <taxon>Pseudomonadati</taxon>
        <taxon>Pseudomonadota</taxon>
        <taxon>Gammaproteobacteria</taxon>
        <taxon>Vibrionales</taxon>
        <taxon>Vibrionaceae</taxon>
        <taxon>Vibrio</taxon>
    </lineage>
</organism>
<dbReference type="OrthoDB" id="9802649at2"/>
<feature type="domain" description="Glycosyltransferase 2-like" evidence="1">
    <location>
        <begin position="5"/>
        <end position="168"/>
    </location>
</feature>
<evidence type="ECO:0000313" key="3">
    <source>
        <dbReference type="Proteomes" id="UP000281112"/>
    </source>
</evidence>
<dbReference type="AlphaFoldDB" id="A0A3N9TDX5"/>
<dbReference type="PANTHER" id="PTHR43685:SF2">
    <property type="entry name" value="GLYCOSYLTRANSFERASE 2-LIKE DOMAIN-CONTAINING PROTEIN"/>
    <property type="match status" value="1"/>
</dbReference>
<protein>
    <submittedName>
        <fullName evidence="2">Glycosyltransferase</fullName>
    </submittedName>
</protein>
<dbReference type="InterPro" id="IPR050834">
    <property type="entry name" value="Glycosyltransf_2"/>
</dbReference>
<dbReference type="Proteomes" id="UP000281112">
    <property type="component" value="Unassembled WGS sequence"/>
</dbReference>
<comment type="caution">
    <text evidence="2">The sequence shown here is derived from an EMBL/GenBank/DDBJ whole genome shotgun (WGS) entry which is preliminary data.</text>
</comment>
<keyword evidence="2" id="KW-0808">Transferase</keyword>
<sequence length="295" mass="33615">MNKVSIITRTKNRPILLPRVLESLENQKYKNFQWVLVNDAGIREPVDQIAELARTKGIDVAVIHREKSVGMEAASNNGIEHAKGDYILIHDDDDSLYPEFLDITTKYLDSNNDQVGVVVQSTMVIEKISEKGVQILHKRPYNNGLLNLCMSDLLMHNQFPPISFLFRKSVYDEVGGFNEDLPVLGDWDFHLRCLLNGNIGVIPMELAYYHHREDKNNSVYSNSVVGSIDKHAHYEAIFRNNLLREDIINNQIGLGVLLTLGRQFQSIHHRFGVVDMLIGKAKAVIIKLRLGRFIK</sequence>
<reference evidence="2 3" key="1">
    <citation type="submission" date="2018-11" db="EMBL/GenBank/DDBJ databases">
        <title>Vibrio LJC006 sp. nov., isolated from seawater during the bloom of the enteromorpha.</title>
        <authorList>
            <person name="Liang J."/>
        </authorList>
    </citation>
    <scope>NUCLEOTIDE SEQUENCE [LARGE SCALE GENOMIC DNA]</scope>
    <source>
        <strain evidence="2 3">LJC006</strain>
    </source>
</reference>
<keyword evidence="3" id="KW-1185">Reference proteome</keyword>
<dbReference type="Gene3D" id="3.90.550.10">
    <property type="entry name" value="Spore Coat Polysaccharide Biosynthesis Protein SpsA, Chain A"/>
    <property type="match status" value="1"/>
</dbReference>
<dbReference type="RefSeq" id="WP_124938563.1">
    <property type="nucleotide sequence ID" value="NZ_RJVQ01000010.1"/>
</dbReference>
<evidence type="ECO:0000259" key="1">
    <source>
        <dbReference type="Pfam" id="PF00535"/>
    </source>
</evidence>
<proteinExistence type="predicted"/>
<gene>
    <name evidence="2" type="ORF">EES38_17795</name>
</gene>